<protein>
    <submittedName>
        <fullName evidence="2">Uncharacterized protein</fullName>
    </submittedName>
</protein>
<comment type="caution">
    <text evidence="2">The sequence shown here is derived from an EMBL/GenBank/DDBJ whole genome shotgun (WGS) entry which is preliminary data.</text>
</comment>
<evidence type="ECO:0000256" key="1">
    <source>
        <dbReference type="SAM" id="MobiDB-lite"/>
    </source>
</evidence>
<keyword evidence="3" id="KW-1185">Reference proteome</keyword>
<feature type="region of interest" description="Disordered" evidence="1">
    <location>
        <begin position="1"/>
        <end position="75"/>
    </location>
</feature>
<feature type="region of interest" description="Disordered" evidence="1">
    <location>
        <begin position="225"/>
        <end position="254"/>
    </location>
</feature>
<dbReference type="Proteomes" id="UP001178507">
    <property type="component" value="Unassembled WGS sequence"/>
</dbReference>
<reference evidence="2" key="1">
    <citation type="submission" date="2023-08" db="EMBL/GenBank/DDBJ databases">
        <authorList>
            <person name="Chen Y."/>
            <person name="Shah S."/>
            <person name="Dougan E. K."/>
            <person name="Thang M."/>
            <person name="Chan C."/>
        </authorList>
    </citation>
    <scope>NUCLEOTIDE SEQUENCE</scope>
</reference>
<proteinExistence type="predicted"/>
<feature type="compositionally biased region" description="Low complexity" evidence="1">
    <location>
        <begin position="1"/>
        <end position="69"/>
    </location>
</feature>
<name>A0AA36IYP5_9DINO</name>
<dbReference type="AlphaFoldDB" id="A0AA36IYP5"/>
<organism evidence="2 3">
    <name type="scientific">Effrenium voratum</name>
    <dbReference type="NCBI Taxonomy" id="2562239"/>
    <lineage>
        <taxon>Eukaryota</taxon>
        <taxon>Sar</taxon>
        <taxon>Alveolata</taxon>
        <taxon>Dinophyceae</taxon>
        <taxon>Suessiales</taxon>
        <taxon>Symbiodiniaceae</taxon>
        <taxon>Effrenium</taxon>
    </lineage>
</organism>
<gene>
    <name evidence="2" type="ORF">EVOR1521_LOCUS19761</name>
</gene>
<accession>A0AA36IYP5</accession>
<evidence type="ECO:0000313" key="3">
    <source>
        <dbReference type="Proteomes" id="UP001178507"/>
    </source>
</evidence>
<sequence>MSWGPRSNEPNAPASANLASAAVPSAAVSSAKPRSVSPLQSRWTSAVSSVSRTARAASAVKSSSLSPRSGTDDPKQLKELAKDLQRQLQRKEADAQRLTDRVQKLLALRDSQLSELQAESRRFQQGLEQEEVEVQRLKGRSSELQEALCAEVKARQVSEQSLRRPCAECADARLQHTELLAELQMLRREKETSEAVKLQLRKMEFNQDRLRDQLVSDMGALIARHQPEPSLQAEPPERSSALKSGRTGLPHIAPACEDPLTKKAVAMMRHEMSRSGQDEWLPGPGALEELACRDPTRRPARTLLPGAGALKKPGALEELACRDPVLEVPGAGALKKLVAGPGALEELDCRDPAPARTLLPGPGALEELACRDPALEVPGAGALEEIVCRGPAPCKNFVAGTRRLRLPGPGALEELDCRDPAPWKNLIAGTRRPARTLLPGPGA</sequence>
<dbReference type="EMBL" id="CAUJNA010003113">
    <property type="protein sequence ID" value="CAJ1395308.1"/>
    <property type="molecule type" value="Genomic_DNA"/>
</dbReference>
<evidence type="ECO:0000313" key="2">
    <source>
        <dbReference type="EMBL" id="CAJ1395308.1"/>
    </source>
</evidence>